<dbReference type="GO" id="GO:0008892">
    <property type="term" value="F:guanine deaminase activity"/>
    <property type="evidence" value="ECO:0007669"/>
    <property type="project" value="UniProtKB-EC"/>
</dbReference>
<accession>A0ABT1Y0A9</accession>
<dbReference type="PANTHER" id="PTHR11271:SF6">
    <property type="entry name" value="GUANINE DEAMINASE"/>
    <property type="match status" value="1"/>
</dbReference>
<comment type="cofactor">
    <cofactor evidence="8">
        <name>Zn(2+)</name>
        <dbReference type="ChEBI" id="CHEBI:29105"/>
    </cofactor>
    <text evidence="8">Binds 1 zinc ion per subunit.</text>
</comment>
<dbReference type="Gene3D" id="3.20.20.140">
    <property type="entry name" value="Metal-dependent hydrolases"/>
    <property type="match status" value="1"/>
</dbReference>
<dbReference type="InterPro" id="IPR011059">
    <property type="entry name" value="Metal-dep_hydrolase_composite"/>
</dbReference>
<keyword evidence="6 8" id="KW-0862">Zinc</keyword>
<proteinExistence type="inferred from homology"/>
<evidence type="ECO:0000313" key="10">
    <source>
        <dbReference type="EMBL" id="MCR6544303.1"/>
    </source>
</evidence>
<keyword evidence="11" id="KW-1185">Reference proteome</keyword>
<evidence type="ECO:0000259" key="9">
    <source>
        <dbReference type="Pfam" id="PF01979"/>
    </source>
</evidence>
<comment type="caution">
    <text evidence="10">The sequence shown here is derived from an EMBL/GenBank/DDBJ whole genome shotgun (WGS) entry which is preliminary data.</text>
</comment>
<dbReference type="NCBIfam" id="TIGR02967">
    <property type="entry name" value="guan_deamin"/>
    <property type="match status" value="1"/>
</dbReference>
<feature type="domain" description="Amidohydrolase-related" evidence="9">
    <location>
        <begin position="57"/>
        <end position="417"/>
    </location>
</feature>
<dbReference type="InterPro" id="IPR006680">
    <property type="entry name" value="Amidohydro-rel"/>
</dbReference>
<reference evidence="10 11" key="1">
    <citation type="submission" date="2022-08" db="EMBL/GenBank/DDBJ databases">
        <title>Proteogenomics of the novel Dehalobacterium formicoaceticum strain EZ94 highlights a key role of methyltransferases during anaerobic dichloromethane degradation.</title>
        <authorList>
            <person name="Wasmund K."/>
        </authorList>
    </citation>
    <scope>NUCLEOTIDE SEQUENCE [LARGE SCALE GENOMIC DNA]</scope>
    <source>
        <strain evidence="10 11">EZ94</strain>
    </source>
</reference>
<evidence type="ECO:0000256" key="5">
    <source>
        <dbReference type="ARBA" id="ARBA00022801"/>
    </source>
</evidence>
<evidence type="ECO:0000256" key="7">
    <source>
        <dbReference type="NCBIfam" id="TIGR02967"/>
    </source>
</evidence>
<dbReference type="RefSeq" id="WP_089609790.1">
    <property type="nucleotide sequence ID" value="NZ_CP022121.1"/>
</dbReference>
<evidence type="ECO:0000256" key="1">
    <source>
        <dbReference type="ARBA" id="ARBA00004984"/>
    </source>
</evidence>
<organism evidence="10 11">
    <name type="scientific">Dehalobacterium formicoaceticum</name>
    <dbReference type="NCBI Taxonomy" id="51515"/>
    <lineage>
        <taxon>Bacteria</taxon>
        <taxon>Bacillati</taxon>
        <taxon>Bacillota</taxon>
        <taxon>Clostridia</taxon>
        <taxon>Eubacteriales</taxon>
        <taxon>Peptococcaceae</taxon>
        <taxon>Dehalobacterium</taxon>
    </lineage>
</organism>
<dbReference type="InterPro" id="IPR032466">
    <property type="entry name" value="Metal_Hydrolase"/>
</dbReference>
<keyword evidence="4 8" id="KW-0479">Metal-binding</keyword>
<evidence type="ECO:0000256" key="6">
    <source>
        <dbReference type="ARBA" id="ARBA00022833"/>
    </source>
</evidence>
<protein>
    <recommendedName>
        <fullName evidence="3 7">Guanine deaminase</fullName>
        <shortName evidence="8">Guanase</shortName>
        <ecNumber evidence="3 7">3.5.4.3</ecNumber>
    </recommendedName>
    <alternativeName>
        <fullName evidence="8">Guanine aminohydrolase</fullName>
    </alternativeName>
</protein>
<comment type="similarity">
    <text evidence="2 8">Belongs to the metallo-dependent hydrolases superfamily. ATZ/TRZ family.</text>
</comment>
<dbReference type="EC" id="3.5.4.3" evidence="3 7"/>
<keyword evidence="5 8" id="KW-0378">Hydrolase</keyword>
<evidence type="ECO:0000256" key="8">
    <source>
        <dbReference type="RuleBase" id="RU366009"/>
    </source>
</evidence>
<dbReference type="InterPro" id="IPR014311">
    <property type="entry name" value="Guanine_deaminase"/>
</dbReference>
<dbReference type="InterPro" id="IPR051607">
    <property type="entry name" value="Metallo-dep_hydrolases"/>
</dbReference>
<dbReference type="Proteomes" id="UP001524944">
    <property type="component" value="Unassembled WGS sequence"/>
</dbReference>
<dbReference type="Pfam" id="PF01979">
    <property type="entry name" value="Amidohydro_1"/>
    <property type="match status" value="1"/>
</dbReference>
<comment type="pathway">
    <text evidence="1 8">Purine metabolism; guanine degradation; xanthine from guanine: step 1/1.</text>
</comment>
<evidence type="ECO:0000256" key="4">
    <source>
        <dbReference type="ARBA" id="ARBA00022723"/>
    </source>
</evidence>
<dbReference type="PANTHER" id="PTHR11271">
    <property type="entry name" value="GUANINE DEAMINASE"/>
    <property type="match status" value="1"/>
</dbReference>
<name>A0ABT1Y0A9_9FIRM</name>
<dbReference type="Gene3D" id="2.30.40.10">
    <property type="entry name" value="Urease, subunit C, domain 1"/>
    <property type="match status" value="1"/>
</dbReference>
<gene>
    <name evidence="10" type="primary">guaD</name>
    <name evidence="10" type="ORF">NVS47_02035</name>
</gene>
<dbReference type="SUPFAM" id="SSF51556">
    <property type="entry name" value="Metallo-dependent hydrolases"/>
    <property type="match status" value="1"/>
</dbReference>
<evidence type="ECO:0000256" key="2">
    <source>
        <dbReference type="ARBA" id="ARBA00006745"/>
    </source>
</evidence>
<evidence type="ECO:0000313" key="11">
    <source>
        <dbReference type="Proteomes" id="UP001524944"/>
    </source>
</evidence>
<comment type="function">
    <text evidence="8">Catalyzes the hydrolytic deamination of guanine, producing xanthine and ammonia.</text>
</comment>
<comment type="catalytic activity">
    <reaction evidence="8">
        <text>guanine + H2O + H(+) = xanthine + NH4(+)</text>
        <dbReference type="Rhea" id="RHEA:14665"/>
        <dbReference type="ChEBI" id="CHEBI:15377"/>
        <dbReference type="ChEBI" id="CHEBI:15378"/>
        <dbReference type="ChEBI" id="CHEBI:16235"/>
        <dbReference type="ChEBI" id="CHEBI:17712"/>
        <dbReference type="ChEBI" id="CHEBI:28938"/>
        <dbReference type="EC" id="3.5.4.3"/>
    </reaction>
</comment>
<evidence type="ECO:0000256" key="3">
    <source>
        <dbReference type="ARBA" id="ARBA00012781"/>
    </source>
</evidence>
<dbReference type="SUPFAM" id="SSF51338">
    <property type="entry name" value="Composite domain of metallo-dependent hydrolases"/>
    <property type="match status" value="2"/>
</dbReference>
<sequence length="423" mass="48226">MIKIIKGNIVFTPTPDKFTVLPHGHILVSDGKVKGVYQELPREYRNLAITDYGDRLIIPGMNDLHCHASQFKHVGMAMDKELIPWLENYTFPEEAKFQDTKYAEKIYQNFIKEIWKQGTTRIVVFATVHKESTMRLLDMFINSGLGAYVGKVNMDNNCPDYIRENSADSLKDTEDIIIKYQNKSPLVKPIITPRFAPSCSEWLLAELGKLGQKFGIPVQSHLSENKNEVKWVQKLFPDADYYGDVYRQYDLFGATPTLMAHCSLSSEEEMKLMKENNVLAVHCPTSNLNVGSGLMPIRRFMDRGIKLGLGSDLSGGHLPSLMKVMVYAIQTSKIFWANSEKQMDFLTNSEAFFIATKGGGSFFGKVGSFEAGYDFDALIIDDEELNYLDYTLEERLERFIYLGDDRHILHRYVSGNLIKKPDF</sequence>
<dbReference type="EMBL" id="JANPWE010000001">
    <property type="protein sequence ID" value="MCR6544303.1"/>
    <property type="molecule type" value="Genomic_DNA"/>
</dbReference>